<dbReference type="EMBL" id="JAAIUW010000008">
    <property type="protein sequence ID" value="KAF7821946.1"/>
    <property type="molecule type" value="Genomic_DNA"/>
</dbReference>
<keyword evidence="3" id="KW-1185">Reference proteome</keyword>
<dbReference type="Pfam" id="PF10536">
    <property type="entry name" value="PMD"/>
    <property type="match status" value="1"/>
</dbReference>
<proteinExistence type="predicted"/>
<dbReference type="Proteomes" id="UP000634136">
    <property type="component" value="Unassembled WGS sequence"/>
</dbReference>
<dbReference type="PANTHER" id="PTHR46033">
    <property type="entry name" value="PROTEIN MAIN-LIKE 2"/>
    <property type="match status" value="1"/>
</dbReference>
<organism evidence="2 3">
    <name type="scientific">Senna tora</name>
    <dbReference type="NCBI Taxonomy" id="362788"/>
    <lineage>
        <taxon>Eukaryota</taxon>
        <taxon>Viridiplantae</taxon>
        <taxon>Streptophyta</taxon>
        <taxon>Embryophyta</taxon>
        <taxon>Tracheophyta</taxon>
        <taxon>Spermatophyta</taxon>
        <taxon>Magnoliopsida</taxon>
        <taxon>eudicotyledons</taxon>
        <taxon>Gunneridae</taxon>
        <taxon>Pentapetalae</taxon>
        <taxon>rosids</taxon>
        <taxon>fabids</taxon>
        <taxon>Fabales</taxon>
        <taxon>Fabaceae</taxon>
        <taxon>Caesalpinioideae</taxon>
        <taxon>Cassia clade</taxon>
        <taxon>Senna</taxon>
    </lineage>
</organism>
<comment type="caution">
    <text evidence="2">The sequence shown here is derived from an EMBL/GenBank/DDBJ whole genome shotgun (WGS) entry which is preliminary data.</text>
</comment>
<sequence>MAFIAILAVHSIPSLNFLLNSGFSDANSQISRPCMSLLECDPTFSHALAQIVFHGATSHGCVSISTIAARLVSLPRRSHLEEWVRPYSVSPSPPSDAVKILRRTRSRITRARQLTSGEGASERVAASWDKVIGPPWRCMMSGIPNSTADFKAMESAKLNMYFHISAWPCMGQDFAGGPTSIKKLDSVVQIYTGIKMHRKIFAYVYYDGEIKNVTEGVIFTCRRPKGISLEENMTLGSLKTLINEKLNLSENQTVSEIIYRMPLNMNPLRYGQLHVGEDSDFQFVIERHLQICSEFGLMEFYVEISTHDIDIDIENQLSSDYNTQPTPQTDQTLIASSSRLQIVGTCQPPTEDLGEFSDEDEYEASDLTAVRTFSWGSAVLAYLYRELCNATDPNTNDISGCMVLLHLWAWDRFPGLAPHQPHFIDPQLNVFGDLPPLGYRWTCIDVHYHQRYDTLKKYRLLLDSLKEDQVLKTVNKIRLGDSPRNAQSLCHGEPRARPDPGAHLELPLSTDDSVLTELSKVWENTIVVKLLGKEIGYNFLFDRLAKMWNPKGRMDMIDLGFGFFQIQFEQEEDL</sequence>
<dbReference type="OrthoDB" id="1939467at2759"/>
<feature type="domain" description="Aminotransferase-like plant mobile" evidence="1">
    <location>
        <begin position="364"/>
        <end position="470"/>
    </location>
</feature>
<name>A0A834WJT5_9FABA</name>
<dbReference type="GO" id="GO:0010073">
    <property type="term" value="P:meristem maintenance"/>
    <property type="evidence" value="ECO:0007669"/>
    <property type="project" value="InterPro"/>
</dbReference>
<evidence type="ECO:0000259" key="1">
    <source>
        <dbReference type="Pfam" id="PF10536"/>
    </source>
</evidence>
<evidence type="ECO:0000313" key="3">
    <source>
        <dbReference type="Proteomes" id="UP000634136"/>
    </source>
</evidence>
<evidence type="ECO:0000313" key="2">
    <source>
        <dbReference type="EMBL" id="KAF7821946.1"/>
    </source>
</evidence>
<dbReference type="InterPro" id="IPR044824">
    <property type="entry name" value="MAIN-like"/>
</dbReference>
<accession>A0A834WJT5</accession>
<protein>
    <submittedName>
        <fullName evidence="2">Serine/threonine-protein phosphatase 7 long form-like protein</fullName>
    </submittedName>
</protein>
<dbReference type="InterPro" id="IPR019557">
    <property type="entry name" value="AminoTfrase-like_pln_mobile"/>
</dbReference>
<dbReference type="PANTHER" id="PTHR46033:SF8">
    <property type="entry name" value="PROTEIN MAINTENANCE OF MERISTEMS-LIKE"/>
    <property type="match status" value="1"/>
</dbReference>
<reference evidence="2" key="1">
    <citation type="submission" date="2020-09" db="EMBL/GenBank/DDBJ databases">
        <title>Genome-Enabled Discovery of Anthraquinone Biosynthesis in Senna tora.</title>
        <authorList>
            <person name="Kang S.-H."/>
            <person name="Pandey R.P."/>
            <person name="Lee C.-M."/>
            <person name="Sim J.-S."/>
            <person name="Jeong J.-T."/>
            <person name="Choi B.-S."/>
            <person name="Jung M."/>
            <person name="Ginzburg D."/>
            <person name="Zhao K."/>
            <person name="Won S.Y."/>
            <person name="Oh T.-J."/>
            <person name="Yu Y."/>
            <person name="Kim N.-H."/>
            <person name="Lee O.R."/>
            <person name="Lee T.-H."/>
            <person name="Bashyal P."/>
            <person name="Kim T.-S."/>
            <person name="Lee W.-H."/>
            <person name="Kawkins C."/>
            <person name="Kim C.-K."/>
            <person name="Kim J.S."/>
            <person name="Ahn B.O."/>
            <person name="Rhee S.Y."/>
            <person name="Sohng J.K."/>
        </authorList>
    </citation>
    <scope>NUCLEOTIDE SEQUENCE</scope>
    <source>
        <tissue evidence="2">Leaf</tissue>
    </source>
</reference>
<gene>
    <name evidence="2" type="ORF">G2W53_027401</name>
</gene>
<dbReference type="AlphaFoldDB" id="A0A834WJT5"/>